<feature type="compositionally biased region" description="Basic and acidic residues" evidence="8">
    <location>
        <begin position="28"/>
        <end position="47"/>
    </location>
</feature>
<keyword evidence="5 7" id="KW-0508">mRNA splicing</keyword>
<dbReference type="GO" id="GO:0005681">
    <property type="term" value="C:spliceosomal complex"/>
    <property type="evidence" value="ECO:0007669"/>
    <property type="project" value="UniProtKB-KW"/>
</dbReference>
<keyword evidence="10" id="KW-1185">Reference proteome</keyword>
<evidence type="ECO:0000256" key="5">
    <source>
        <dbReference type="ARBA" id="ARBA00023187"/>
    </source>
</evidence>
<organism evidence="9 10">
    <name type="scientific">Cryptolaemus montrouzieri</name>
    <dbReference type="NCBI Taxonomy" id="559131"/>
    <lineage>
        <taxon>Eukaryota</taxon>
        <taxon>Metazoa</taxon>
        <taxon>Ecdysozoa</taxon>
        <taxon>Arthropoda</taxon>
        <taxon>Hexapoda</taxon>
        <taxon>Insecta</taxon>
        <taxon>Pterygota</taxon>
        <taxon>Neoptera</taxon>
        <taxon>Endopterygota</taxon>
        <taxon>Coleoptera</taxon>
        <taxon>Polyphaga</taxon>
        <taxon>Cucujiformia</taxon>
        <taxon>Coccinelloidea</taxon>
        <taxon>Coccinellidae</taxon>
        <taxon>Scymninae</taxon>
        <taxon>Scymnini</taxon>
        <taxon>Cryptolaemus</taxon>
    </lineage>
</organism>
<evidence type="ECO:0000256" key="4">
    <source>
        <dbReference type="ARBA" id="ARBA00022728"/>
    </source>
</evidence>
<comment type="caution">
    <text evidence="9">The sequence shown here is derived from an EMBL/GenBank/DDBJ whole genome shotgun (WGS) entry which is preliminary data.</text>
</comment>
<evidence type="ECO:0000256" key="1">
    <source>
        <dbReference type="ARBA" id="ARBA00004123"/>
    </source>
</evidence>
<evidence type="ECO:0000256" key="6">
    <source>
        <dbReference type="ARBA" id="ARBA00023242"/>
    </source>
</evidence>
<dbReference type="PANTHER" id="PTHR13264">
    <property type="entry name" value="GCIP-INTERACTING PROTEIN P29"/>
    <property type="match status" value="1"/>
</dbReference>
<keyword evidence="4 7" id="KW-0747">Spliceosome</keyword>
<sequence length="229" mass="27264">MECEKSATKSFKEKQAERLKRLRNLHNLRNEARNHNHQEVVAEDARSKLPNNWESRKKRAEWILNDQKAREEAKEKGEDYDRVKLLEITALEAERIERKRKKKNPDQGFSDFEAATVRQYNRLVKSLPPKDLERYEQQKEKYGDAFYGGPHHIIHGLHEDRPEAVDNMVKDIEAQIAKRNKYSRRRTHNDDADIDYINERNAKFNKKLDRFYGEHTVEIKQNLERGTAV</sequence>
<evidence type="ECO:0000256" key="7">
    <source>
        <dbReference type="RuleBase" id="RU367148"/>
    </source>
</evidence>
<reference evidence="9 10" key="1">
    <citation type="journal article" date="2021" name="BMC Biol.">
        <title>Horizontally acquired antibacterial genes associated with adaptive radiation of ladybird beetles.</title>
        <authorList>
            <person name="Li H.S."/>
            <person name="Tang X.F."/>
            <person name="Huang Y.H."/>
            <person name="Xu Z.Y."/>
            <person name="Chen M.L."/>
            <person name="Du X.Y."/>
            <person name="Qiu B.Y."/>
            <person name="Chen P.T."/>
            <person name="Zhang W."/>
            <person name="Slipinski A."/>
            <person name="Escalona H.E."/>
            <person name="Waterhouse R.M."/>
            <person name="Zwick A."/>
            <person name="Pang H."/>
        </authorList>
    </citation>
    <scope>NUCLEOTIDE SEQUENCE [LARGE SCALE GENOMIC DNA]</scope>
    <source>
        <strain evidence="9">SYSU2018</strain>
    </source>
</reference>
<evidence type="ECO:0000313" key="10">
    <source>
        <dbReference type="Proteomes" id="UP001516400"/>
    </source>
</evidence>
<dbReference type="GO" id="GO:0000398">
    <property type="term" value="P:mRNA splicing, via spliceosome"/>
    <property type="evidence" value="ECO:0007669"/>
    <property type="project" value="UniProtKB-UniRule"/>
</dbReference>
<dbReference type="PANTHER" id="PTHR13264:SF5">
    <property type="entry name" value="PRE-MRNA-SPLICING FACTOR SYF2"/>
    <property type="match status" value="1"/>
</dbReference>
<comment type="subunit">
    <text evidence="7">May be part of a spliceosome complex.</text>
</comment>
<evidence type="ECO:0000256" key="2">
    <source>
        <dbReference type="ARBA" id="ARBA00010028"/>
    </source>
</evidence>
<proteinExistence type="inferred from homology"/>
<dbReference type="Pfam" id="PF08231">
    <property type="entry name" value="SYF2"/>
    <property type="match status" value="1"/>
</dbReference>
<evidence type="ECO:0000256" key="8">
    <source>
        <dbReference type="SAM" id="MobiDB-lite"/>
    </source>
</evidence>
<dbReference type="AlphaFoldDB" id="A0ABD2N5A4"/>
<evidence type="ECO:0000256" key="3">
    <source>
        <dbReference type="ARBA" id="ARBA00022664"/>
    </source>
</evidence>
<keyword evidence="6 7" id="KW-0539">Nucleus</keyword>
<comment type="similarity">
    <text evidence="2 7">Belongs to the SYF2 family.</text>
</comment>
<gene>
    <name evidence="9" type="ORF">HHI36_015322</name>
</gene>
<name>A0ABD2N5A4_9CUCU</name>
<dbReference type="InterPro" id="IPR013260">
    <property type="entry name" value="mRNA_splic_SYF2"/>
</dbReference>
<keyword evidence="3 7" id="KW-0507">mRNA processing</keyword>
<accession>A0ABD2N5A4</accession>
<comment type="subcellular location">
    <subcellularLocation>
        <location evidence="1 7">Nucleus</location>
    </subcellularLocation>
</comment>
<comment type="function">
    <text evidence="7">Involved in pre-mRNA splicing.</text>
</comment>
<dbReference type="EMBL" id="JABFTP020000062">
    <property type="protein sequence ID" value="KAL3273898.1"/>
    <property type="molecule type" value="Genomic_DNA"/>
</dbReference>
<feature type="region of interest" description="Disordered" evidence="8">
    <location>
        <begin position="27"/>
        <end position="52"/>
    </location>
</feature>
<dbReference type="Proteomes" id="UP001516400">
    <property type="component" value="Unassembled WGS sequence"/>
</dbReference>
<evidence type="ECO:0000313" key="9">
    <source>
        <dbReference type="EMBL" id="KAL3273898.1"/>
    </source>
</evidence>
<protein>
    <recommendedName>
        <fullName evidence="7">Pre-mRNA-splicing factor SYF2</fullName>
    </recommendedName>
</protein>